<evidence type="ECO:0000256" key="2">
    <source>
        <dbReference type="SAM" id="SignalP"/>
    </source>
</evidence>
<protein>
    <submittedName>
        <fullName evidence="3">Uncharacterized protein</fullName>
    </submittedName>
</protein>
<keyword evidence="4" id="KW-1185">Reference proteome</keyword>
<dbReference type="OMA" id="HANMNSK"/>
<sequence length="324" mass="33719">MLPSIFVLAAIAISALPSFAAPLATSQVVRLPELATFTMGLVTPSEIPNPMRSSGPGGKNFGSTGPLDNMFESFGSSPHLRRQLRFYNHDIGGNMTDDSLVGSLVKRNRKGEAEDARLATMVAAAPTPAPRPAPGQLNASPVRFTGSAVDLVGASRENTSYAVHDALNAVLNPSAAAQSAASAVPAGTASADVTHETVNPDAGKKVPAGVGYVTDTMDTPHPKSSRRDFGVEGTMHARRHDLTLDTDALLPERPDPNVVGPKPAYENVGLIDLDSNQSPKLAPNFTLPANFTQASSNLTQTSTNVTQTSTKLASDPASDNKSAA</sequence>
<reference evidence="3 4" key="1">
    <citation type="journal article" date="2012" name="Science">
        <title>The Paleozoic origin of enzymatic lignin decomposition reconstructed from 31 fungal genomes.</title>
        <authorList>
            <person name="Floudas D."/>
            <person name="Binder M."/>
            <person name="Riley R."/>
            <person name="Barry K."/>
            <person name="Blanchette R.A."/>
            <person name="Henrissat B."/>
            <person name="Martinez A.T."/>
            <person name="Otillar R."/>
            <person name="Spatafora J.W."/>
            <person name="Yadav J.S."/>
            <person name="Aerts A."/>
            <person name="Benoit I."/>
            <person name="Boyd A."/>
            <person name="Carlson A."/>
            <person name="Copeland A."/>
            <person name="Coutinho P.M."/>
            <person name="de Vries R.P."/>
            <person name="Ferreira P."/>
            <person name="Findley K."/>
            <person name="Foster B."/>
            <person name="Gaskell J."/>
            <person name="Glotzer D."/>
            <person name="Gorecki P."/>
            <person name="Heitman J."/>
            <person name="Hesse C."/>
            <person name="Hori C."/>
            <person name="Igarashi K."/>
            <person name="Jurgens J.A."/>
            <person name="Kallen N."/>
            <person name="Kersten P."/>
            <person name="Kohler A."/>
            <person name="Kuees U."/>
            <person name="Kumar T.K.A."/>
            <person name="Kuo A."/>
            <person name="LaButti K."/>
            <person name="Larrondo L.F."/>
            <person name="Lindquist E."/>
            <person name="Ling A."/>
            <person name="Lombard V."/>
            <person name="Lucas S."/>
            <person name="Lundell T."/>
            <person name="Martin R."/>
            <person name="McLaughlin D.J."/>
            <person name="Morgenstern I."/>
            <person name="Morin E."/>
            <person name="Murat C."/>
            <person name="Nagy L.G."/>
            <person name="Nolan M."/>
            <person name="Ohm R.A."/>
            <person name="Patyshakuliyeva A."/>
            <person name="Rokas A."/>
            <person name="Ruiz-Duenas F.J."/>
            <person name="Sabat G."/>
            <person name="Salamov A."/>
            <person name="Samejima M."/>
            <person name="Schmutz J."/>
            <person name="Slot J.C."/>
            <person name="St John F."/>
            <person name="Stenlid J."/>
            <person name="Sun H."/>
            <person name="Sun S."/>
            <person name="Syed K."/>
            <person name="Tsang A."/>
            <person name="Wiebenga A."/>
            <person name="Young D."/>
            <person name="Pisabarro A."/>
            <person name="Eastwood D.C."/>
            <person name="Martin F."/>
            <person name="Cullen D."/>
            <person name="Grigoriev I.V."/>
            <person name="Hibbett D.S."/>
        </authorList>
    </citation>
    <scope>NUCLEOTIDE SEQUENCE [LARGE SCALE GENOMIC DNA]</scope>
    <source>
        <strain evidence="3 4">MD-104</strain>
    </source>
</reference>
<accession>A0A2H3JEL4</accession>
<dbReference type="EMBL" id="KB467865">
    <property type="protein sequence ID" value="PCH36128.1"/>
    <property type="molecule type" value="Genomic_DNA"/>
</dbReference>
<dbReference type="OrthoDB" id="2799266at2759"/>
<evidence type="ECO:0000313" key="3">
    <source>
        <dbReference type="EMBL" id="PCH36128.1"/>
    </source>
</evidence>
<evidence type="ECO:0000313" key="4">
    <source>
        <dbReference type="Proteomes" id="UP000218811"/>
    </source>
</evidence>
<dbReference type="Proteomes" id="UP000218811">
    <property type="component" value="Unassembled WGS sequence"/>
</dbReference>
<keyword evidence="2" id="KW-0732">Signal</keyword>
<organism evidence="3 4">
    <name type="scientific">Wolfiporia cocos (strain MD-104)</name>
    <name type="common">Brown rot fungus</name>
    <dbReference type="NCBI Taxonomy" id="742152"/>
    <lineage>
        <taxon>Eukaryota</taxon>
        <taxon>Fungi</taxon>
        <taxon>Dikarya</taxon>
        <taxon>Basidiomycota</taxon>
        <taxon>Agaricomycotina</taxon>
        <taxon>Agaricomycetes</taxon>
        <taxon>Polyporales</taxon>
        <taxon>Phaeolaceae</taxon>
        <taxon>Wolfiporia</taxon>
    </lineage>
</organism>
<name>A0A2H3JEL4_WOLCO</name>
<feature type="region of interest" description="Disordered" evidence="1">
    <location>
        <begin position="298"/>
        <end position="324"/>
    </location>
</feature>
<dbReference type="AlphaFoldDB" id="A0A2H3JEL4"/>
<feature type="chain" id="PRO_5013547618" evidence="2">
    <location>
        <begin position="21"/>
        <end position="324"/>
    </location>
</feature>
<gene>
    <name evidence="3" type="ORF">WOLCODRAFT_156852</name>
</gene>
<feature type="signal peptide" evidence="2">
    <location>
        <begin position="1"/>
        <end position="20"/>
    </location>
</feature>
<feature type="compositionally biased region" description="Low complexity" evidence="1">
    <location>
        <begin position="298"/>
        <end position="310"/>
    </location>
</feature>
<proteinExistence type="predicted"/>
<evidence type="ECO:0000256" key="1">
    <source>
        <dbReference type="SAM" id="MobiDB-lite"/>
    </source>
</evidence>